<gene>
    <name evidence="4" type="ORF">GDO78_006977</name>
</gene>
<evidence type="ECO:0000313" key="4">
    <source>
        <dbReference type="EMBL" id="KAG9486870.1"/>
    </source>
</evidence>
<keyword evidence="2" id="KW-0677">Repeat</keyword>
<organism evidence="4 5">
    <name type="scientific">Eleutherodactylus coqui</name>
    <name type="common">Puerto Rican coqui</name>
    <dbReference type="NCBI Taxonomy" id="57060"/>
    <lineage>
        <taxon>Eukaryota</taxon>
        <taxon>Metazoa</taxon>
        <taxon>Chordata</taxon>
        <taxon>Craniata</taxon>
        <taxon>Vertebrata</taxon>
        <taxon>Euteleostomi</taxon>
        <taxon>Amphibia</taxon>
        <taxon>Batrachia</taxon>
        <taxon>Anura</taxon>
        <taxon>Neobatrachia</taxon>
        <taxon>Hyloidea</taxon>
        <taxon>Eleutherodactylidae</taxon>
        <taxon>Eleutherodactylinae</taxon>
        <taxon>Eleutherodactylus</taxon>
        <taxon>Eleutherodactylus</taxon>
    </lineage>
</organism>
<evidence type="ECO:0000256" key="1">
    <source>
        <dbReference type="ARBA" id="ARBA00022441"/>
    </source>
</evidence>
<dbReference type="OrthoDB" id="10251809at2759"/>
<dbReference type="AlphaFoldDB" id="A0A8J6FHK7"/>
<name>A0A8J6FHK7_ELECQ</name>
<dbReference type="Pfam" id="PF24681">
    <property type="entry name" value="Kelch_KLHDC2_KLHL20_DRC7"/>
    <property type="match status" value="1"/>
</dbReference>
<protein>
    <submittedName>
        <fullName evidence="4">Uncharacterized protein</fullName>
    </submittedName>
</protein>
<evidence type="ECO:0000256" key="3">
    <source>
        <dbReference type="SAM" id="Coils"/>
    </source>
</evidence>
<dbReference type="PANTHER" id="PTHR46093">
    <property type="entry name" value="ACYL-COA-BINDING DOMAIN-CONTAINING PROTEIN 5"/>
    <property type="match status" value="1"/>
</dbReference>
<dbReference type="PANTHER" id="PTHR46093:SF18">
    <property type="entry name" value="FIBRONECTIN TYPE-III DOMAIN-CONTAINING PROTEIN"/>
    <property type="match status" value="1"/>
</dbReference>
<dbReference type="Proteomes" id="UP000770717">
    <property type="component" value="Unassembled WGS sequence"/>
</dbReference>
<evidence type="ECO:0000313" key="5">
    <source>
        <dbReference type="Proteomes" id="UP000770717"/>
    </source>
</evidence>
<accession>A0A8J6FHK7</accession>
<proteinExistence type="predicted"/>
<dbReference type="SUPFAM" id="SSF117281">
    <property type="entry name" value="Kelch motif"/>
    <property type="match status" value="1"/>
</dbReference>
<keyword evidence="1" id="KW-0880">Kelch repeat</keyword>
<dbReference type="EMBL" id="WNTK01000003">
    <property type="protein sequence ID" value="KAG9486870.1"/>
    <property type="molecule type" value="Genomic_DNA"/>
</dbReference>
<evidence type="ECO:0000256" key="2">
    <source>
        <dbReference type="ARBA" id="ARBA00022737"/>
    </source>
</evidence>
<dbReference type="InterPro" id="IPR015915">
    <property type="entry name" value="Kelch-typ_b-propeller"/>
</dbReference>
<feature type="coiled-coil region" evidence="3">
    <location>
        <begin position="424"/>
        <end position="487"/>
    </location>
</feature>
<comment type="caution">
    <text evidence="4">The sequence shown here is derived from an EMBL/GenBank/DDBJ whole genome shotgun (WGS) entry which is preliminary data.</text>
</comment>
<keyword evidence="5" id="KW-1185">Reference proteome</keyword>
<sequence>MALASGHWVRGNVLGDVPRSRYGHALTVAGNIAFVFGGCTTNEALGKKAEYFNDFYMLSVTADDLTWEKIPQSGDIPTPREGHDIFIVEKKIFLFGGHDDKGADECLPGLYSFDLGTLQWEKLKSTGAAPQTLSHSVATVGENVLVFGGIYHGRAVDDLHVFNTASETWMPVKTNGSLPDARLGHTFATVGQHVYLFGGSSADGVYYSDVHMLDTVTFTWQRYVIKGESPTGRKFHSFTAHHDKDIYLFGGIEETENETKMVKCDVMKLSLAKMKWKMPLYFGIPPACRYKHTSFILQNHLFVFGGRNEEKDFNDVMAMKLINPSDRQPIMKDILLECGIQGISNGYTPTKIPKVKYHLCELDPPNTRSAHAVPEDKEINFMFLRGEAIEKVKSAFTMLDAEFEKFDLERKTFAQEQAAFLEEKEEFNRQYKLRQQELQDMVEKHRQQNEAWLKARAEENDKERKDISKLREEILLQQKKLKEEQQVIEKRNQQLISIMQQFKGM</sequence>
<reference evidence="4" key="1">
    <citation type="thesis" date="2020" institute="ProQuest LLC" country="789 East Eisenhower Parkway, Ann Arbor, MI, USA">
        <title>Comparative Genomics and Chromosome Evolution.</title>
        <authorList>
            <person name="Mudd A.B."/>
        </authorList>
    </citation>
    <scope>NUCLEOTIDE SEQUENCE</scope>
    <source>
        <strain evidence="4">HN-11 Male</strain>
        <tissue evidence="4">Kidney and liver</tissue>
    </source>
</reference>
<dbReference type="SUPFAM" id="SSF50965">
    <property type="entry name" value="Galactose oxidase, central domain"/>
    <property type="match status" value="1"/>
</dbReference>
<keyword evidence="3" id="KW-0175">Coiled coil</keyword>
<dbReference type="InterPro" id="IPR011043">
    <property type="entry name" value="Gal_Oxase/kelch_b-propeller"/>
</dbReference>
<dbReference type="Gene3D" id="2.120.10.80">
    <property type="entry name" value="Kelch-type beta propeller"/>
    <property type="match status" value="2"/>
</dbReference>